<evidence type="ECO:0000313" key="3">
    <source>
        <dbReference type="Proteomes" id="UP000193689"/>
    </source>
</evidence>
<name>A0A1Y2EA73_9PEZI</name>
<dbReference type="GeneID" id="63781408"/>
<dbReference type="STRING" id="1141098.A0A1Y2EA73"/>
<dbReference type="NCBIfam" id="NF047352">
    <property type="entry name" value="P_loop_sacsin"/>
    <property type="match status" value="1"/>
</dbReference>
<feature type="region of interest" description="Disordered" evidence="1">
    <location>
        <begin position="1465"/>
        <end position="1501"/>
    </location>
</feature>
<dbReference type="PANTHER" id="PTHR32387">
    <property type="entry name" value="WU:FJ29H11"/>
    <property type="match status" value="1"/>
</dbReference>
<dbReference type="PANTHER" id="PTHR32387:SF0">
    <property type="entry name" value="PROTEIN NO VEIN"/>
    <property type="match status" value="1"/>
</dbReference>
<accession>A0A1Y2EA73</accession>
<dbReference type="SUPFAM" id="SSF55874">
    <property type="entry name" value="ATPase domain of HSP90 chaperone/DNA topoisomerase II/histidine kinase"/>
    <property type="match status" value="1"/>
</dbReference>
<dbReference type="InterPro" id="IPR052957">
    <property type="entry name" value="Auxin_embryo_med"/>
</dbReference>
<dbReference type="RefSeq" id="XP_040718777.1">
    <property type="nucleotide sequence ID" value="XM_040865196.1"/>
</dbReference>
<evidence type="ECO:0000313" key="2">
    <source>
        <dbReference type="EMBL" id="ORY68490.1"/>
    </source>
</evidence>
<dbReference type="InParanoid" id="A0A1Y2EA73"/>
<gene>
    <name evidence="2" type="ORF">BCR38DRAFT_521547</name>
</gene>
<keyword evidence="3" id="KW-1185">Reference proteome</keyword>
<feature type="compositionally biased region" description="Polar residues" evidence="1">
    <location>
        <begin position="1432"/>
        <end position="1444"/>
    </location>
</feature>
<dbReference type="Proteomes" id="UP000193689">
    <property type="component" value="Unassembled WGS sequence"/>
</dbReference>
<sequence length="1744" mass="196480">MSSSRVSSRAEAKALVEQITDDHGYLGEEVLKALPPEIKQRVIHAMSKKDQMIGSSAITLAKNLYTSSARFVFELLQNADDNHYSTAYARGVDPYVSFTMSPSRIIIECNEDGFSEENLKAICNIGKSSKTGAQGYIGEKGIGFKSVFMAAYKVRIQSGNFSFYFQHRRNDSGMGMISPTWEEPDQQVKPGVTRIALDLHDTGHEADLAELRETISKQFQDIEATHLLFLKNLKRIDINHANEKLETTSSTTYTVHSSNSGTRRTQLRKMCDNGTMHDTYYHVTKHVATSLARNENREYSVLEETNKAYSTAEVVLAFPMTEESVPITEAQNIFAFLPIRNMGFKFLIQTDFVTQANRQDIVTTSARNVGLLGGIAEAFVKAMRQMCDHDTLQYRWMRYLPQHDDFPWDGYWSKLVDQIKGNLASASVLRPLSQGQLQLIGQMRRHSEQSTYHNGEAIFEDINPERYLSKHYVASDLAKLTEYRLVVITMSEILDRAMADLGSPNSRMKSLATNEEWHSAAASSLIYTFTEDGRRLRPCHRHRVSKMPLIPTQRGGWISADDSSVPIAFPTVEGVVIPTDLDLQLIQQSAVQNPERRLLFAKLGAIELSVRQVRQIIFEIYSKSSNLALLFGNSLYPEKASLAHLSFLYLTHNRQHDEKQAYSSISVITMGGSLKMPHSADVYIAHNHRYGAKRLLGQVASIPGESKGAPGFQVPFLVPAYLESPLNSTEPLVGIGSWRKWLRSELGICNHPRLTWDGSLTSVCRYVMEHRPEEFLGLLQFHWASIQQDVMASDSIRDEIAKTKVPCGNGEFEKLSNTYLPISDLEERCEEYQIADDFPFLSFDDTLCPDDLSAWDFLHTAFGVGKHDDLGFYLEMLEHVARRDSELVELNLAEQLVDQDEVNDLYKMIYSMSQVRTGRETHQETIRAKFEKGSLLLLPSKDLHTSAWVSPSSCRWDASPLMTTARPVEFVFQDFLGETQPGRGILTEFLKTTLDIKNCTCGDLIDELKALRLSIKYERERAKAVYQDLARLAPKLSKEGKARIKNEFWFNDYICAPDGWRKVPDCLWSSATQIQGKTILNNMYQDLKVFMVDFLGVPTLTLEMVYKELIRLGATQATEIPSMKQAIWEFNSLLASSSPTEKLPDPVPVQKAFVFPVKRNGNSSLCTFQEEFAVNDRQHYWEAFADSAKFLDFSLDEVRRLQPTLTWAGLDSRRVSSCVSEKSTLLGHSGTAISCPRRDLKTKAYALSRIAKHFNSPRIDGDPKILYETLRSTIVLETDGIASELQLLQDEKTLRVRQSQSELHIEEKQGHLIVYVPRDIARQESCYLDVLPQRMFEWIMMGSAPKLPTQHSEQAVRVLGSVLNASVQVVSTSLRNNGVTELDFLEEPPEEINEDKAPELAVVLRPSTPTADSDQAHGVVTPGELGSDDTDSSAVETPASSVFSEGSPRTHRLIQAAVYSSSRLGRGASAPQEARPVQYPFFSPSPQPSPSPNSDLNGQGPASKYLKLLDAVLTAARSATLPRRDSFDMSTLMNALPQVTATTDAPQDYFHFRSTSQFERDRMIGAAGELFVFELLSHLDPNLPGFSRENWQSTIRRYVTVHPDYADMPPWIGRETADITYHDIEGKLTDLLIDSGCLASVIWRGRRPKYFIEVKSTTMGSETPFFMSKSQYRRMRNMSNGRLGEENPDTVYVVFRVSKVGSREMALNVYVDPDVMQQNGELEFAAEQWSVVPGVRPDIWNGAR</sequence>
<reference evidence="2 3" key="1">
    <citation type="submission" date="2016-07" db="EMBL/GenBank/DDBJ databases">
        <title>Pervasive Adenine N6-methylation of Active Genes in Fungi.</title>
        <authorList>
            <consortium name="DOE Joint Genome Institute"/>
            <person name="Mondo S.J."/>
            <person name="Dannebaum R.O."/>
            <person name="Kuo R.C."/>
            <person name="Labutti K."/>
            <person name="Haridas S."/>
            <person name="Kuo A."/>
            <person name="Salamov A."/>
            <person name="Ahrendt S.R."/>
            <person name="Lipzen A."/>
            <person name="Sullivan W."/>
            <person name="Andreopoulos W.B."/>
            <person name="Clum A."/>
            <person name="Lindquist E."/>
            <person name="Daum C."/>
            <person name="Ramamoorthy G.K."/>
            <person name="Gryganskyi A."/>
            <person name="Culley D."/>
            <person name="Magnuson J.K."/>
            <person name="James T.Y."/>
            <person name="O'Malley M.A."/>
            <person name="Stajich J.E."/>
            <person name="Spatafora J.W."/>
            <person name="Visel A."/>
            <person name="Grigoriev I.V."/>
        </authorList>
    </citation>
    <scope>NUCLEOTIDE SEQUENCE [LARGE SCALE GENOMIC DNA]</scope>
    <source>
        <strain evidence="2 3">CBS 129021</strain>
    </source>
</reference>
<evidence type="ECO:0000256" key="1">
    <source>
        <dbReference type="SAM" id="MobiDB-lite"/>
    </source>
</evidence>
<dbReference type="OrthoDB" id="1262810at2759"/>
<dbReference type="EMBL" id="MCFJ01000003">
    <property type="protein sequence ID" value="ORY68490.1"/>
    <property type="molecule type" value="Genomic_DNA"/>
</dbReference>
<dbReference type="InterPro" id="IPR036890">
    <property type="entry name" value="HATPase_C_sf"/>
</dbReference>
<comment type="caution">
    <text evidence="2">The sequence shown here is derived from an EMBL/GenBank/DDBJ whole genome shotgun (WGS) entry which is preliminary data.</text>
</comment>
<proteinExistence type="predicted"/>
<dbReference type="Gene3D" id="3.30.565.10">
    <property type="entry name" value="Histidine kinase-like ATPase, C-terminal domain"/>
    <property type="match status" value="1"/>
</dbReference>
<organism evidence="2 3">
    <name type="scientific">Pseudomassariella vexata</name>
    <dbReference type="NCBI Taxonomy" id="1141098"/>
    <lineage>
        <taxon>Eukaryota</taxon>
        <taxon>Fungi</taxon>
        <taxon>Dikarya</taxon>
        <taxon>Ascomycota</taxon>
        <taxon>Pezizomycotina</taxon>
        <taxon>Sordariomycetes</taxon>
        <taxon>Xylariomycetidae</taxon>
        <taxon>Amphisphaeriales</taxon>
        <taxon>Pseudomassariaceae</taxon>
        <taxon>Pseudomassariella</taxon>
    </lineage>
</organism>
<feature type="region of interest" description="Disordered" evidence="1">
    <location>
        <begin position="1407"/>
        <end position="1448"/>
    </location>
</feature>
<evidence type="ECO:0008006" key="4">
    <source>
        <dbReference type="Google" id="ProtNLM"/>
    </source>
</evidence>
<protein>
    <recommendedName>
        <fullName evidence="4">Protein NO VEIN C-terminal domain-containing protein</fullName>
    </recommendedName>
</protein>